<dbReference type="AlphaFoldDB" id="A0A328HCK0"/>
<evidence type="ECO:0000313" key="5">
    <source>
        <dbReference type="Proteomes" id="UP000249166"/>
    </source>
</evidence>
<dbReference type="OrthoDB" id="9882812at2"/>
<comment type="caution">
    <text evidence="4">The sequence shown here is derived from an EMBL/GenBank/DDBJ whole genome shotgun (WGS) entry which is preliminary data.</text>
</comment>
<gene>
    <name evidence="4" type="ORF">DBZ45_17025</name>
</gene>
<name>A0A328HCK0_ARTGO</name>
<accession>A0A328HCK0</accession>
<reference evidence="4 5" key="1">
    <citation type="submission" date="2018-04" db="EMBL/GenBank/DDBJ databases">
        <title>Bacteria isolated from cave deposits of Manipur.</title>
        <authorList>
            <person name="Sahoo D."/>
            <person name="Sarangthem I."/>
            <person name="Nandeibam J."/>
        </authorList>
    </citation>
    <scope>NUCLEOTIDE SEQUENCE [LARGE SCALE GENOMIC DNA]</scope>
    <source>
        <strain evidence="5">mrc11</strain>
    </source>
</reference>
<feature type="transmembrane region" description="Helical" evidence="2">
    <location>
        <begin position="287"/>
        <end position="306"/>
    </location>
</feature>
<keyword evidence="2" id="KW-1133">Transmembrane helix</keyword>
<keyword evidence="3" id="KW-0732">Signal</keyword>
<feature type="signal peptide" evidence="3">
    <location>
        <begin position="1"/>
        <end position="30"/>
    </location>
</feature>
<evidence type="ECO:0000256" key="3">
    <source>
        <dbReference type="SAM" id="SignalP"/>
    </source>
</evidence>
<dbReference type="RefSeq" id="WP_111905052.1">
    <property type="nucleotide sequence ID" value="NZ_QLNP01000098.1"/>
</dbReference>
<evidence type="ECO:0000256" key="2">
    <source>
        <dbReference type="SAM" id="Phobius"/>
    </source>
</evidence>
<feature type="region of interest" description="Disordered" evidence="1">
    <location>
        <begin position="98"/>
        <end position="118"/>
    </location>
</feature>
<proteinExistence type="predicted"/>
<protein>
    <submittedName>
        <fullName evidence="4">Uncharacterized protein</fullName>
    </submittedName>
</protein>
<evidence type="ECO:0000256" key="1">
    <source>
        <dbReference type="SAM" id="MobiDB-lite"/>
    </source>
</evidence>
<evidence type="ECO:0000313" key="4">
    <source>
        <dbReference type="EMBL" id="RAM35871.1"/>
    </source>
</evidence>
<sequence>MTAVSKWVAAGSSAAVFAGGLFLGVPTAAAAPGDAACQQAFNQYESALGAAGITQATVADLESAVDAAAAAEAAYTPLQQGVDDAEAALAAAEAQLADDEAAKDAAEEALEEAQDTGDPEAIEAAQIAYETADEARGDSRDAVELRESELNAAMVSPELIQARDALDAAVANFESLLAAVSLDEASATNLMGLFEAYLTACDPDTPGVDPVVTPPATPPVVQPVAPPVNAPGNTLASAPAGAPGSTTPSVGAALIATPAGGGNAAVATNKGLNVQTAVEAEPGVDPGLALLAGLLAAGIAVPAAVARRMRRTERARN</sequence>
<dbReference type="EMBL" id="QLNP01000098">
    <property type="protein sequence ID" value="RAM35871.1"/>
    <property type="molecule type" value="Genomic_DNA"/>
</dbReference>
<keyword evidence="2" id="KW-0472">Membrane</keyword>
<dbReference type="Proteomes" id="UP000249166">
    <property type="component" value="Unassembled WGS sequence"/>
</dbReference>
<feature type="chain" id="PRO_5016466913" evidence="3">
    <location>
        <begin position="31"/>
        <end position="317"/>
    </location>
</feature>
<organism evidence="4 5">
    <name type="scientific">Arthrobacter globiformis</name>
    <dbReference type="NCBI Taxonomy" id="1665"/>
    <lineage>
        <taxon>Bacteria</taxon>
        <taxon>Bacillati</taxon>
        <taxon>Actinomycetota</taxon>
        <taxon>Actinomycetes</taxon>
        <taxon>Micrococcales</taxon>
        <taxon>Micrococcaceae</taxon>
        <taxon>Arthrobacter</taxon>
    </lineage>
</organism>
<keyword evidence="2" id="KW-0812">Transmembrane</keyword>
<feature type="compositionally biased region" description="Acidic residues" evidence="1">
    <location>
        <begin position="107"/>
        <end position="118"/>
    </location>
</feature>